<sequence>MRIAVCSDTHVPSRADAIPDWVREELTEADHVIHAGDFDSPAAYDDVADLAAELTAVRGNMDRDVTDDDLPETATVELDGVLFVVTHGTGSVEDYDERVAATVEEAAGETELPVVGVSGHTHQVRDETVPATGPDTDRQTPFADGIRMLNPGSATGADPATRTTMMVLHVDDGEVEVHLAEH</sequence>
<comment type="similarity">
    <text evidence="1">Belongs to the metallophosphoesterase superfamily. YfcE family.</text>
</comment>
<dbReference type="InterPro" id="IPR000979">
    <property type="entry name" value="Phosphodiesterase_MJ0936/Vps29"/>
</dbReference>
<accession>A0ABD5RKX9</accession>
<name>A0ABD5RKX9_9EURY</name>
<comment type="cofactor">
    <cofactor evidence="1">
        <name>a divalent metal cation</name>
        <dbReference type="ChEBI" id="CHEBI:60240"/>
    </cofactor>
</comment>
<dbReference type="EMBL" id="JBHSQH010000001">
    <property type="protein sequence ID" value="MFC5970849.1"/>
    <property type="molecule type" value="Genomic_DNA"/>
</dbReference>
<evidence type="ECO:0000256" key="1">
    <source>
        <dbReference type="RuleBase" id="RU362039"/>
    </source>
</evidence>
<dbReference type="SUPFAM" id="SSF56300">
    <property type="entry name" value="Metallo-dependent phosphatases"/>
    <property type="match status" value="1"/>
</dbReference>
<gene>
    <name evidence="3" type="ORF">ACFPYI_05835</name>
</gene>
<evidence type="ECO:0000313" key="4">
    <source>
        <dbReference type="Proteomes" id="UP001596099"/>
    </source>
</evidence>
<dbReference type="Pfam" id="PF12850">
    <property type="entry name" value="Metallophos_2"/>
    <property type="match status" value="1"/>
</dbReference>
<dbReference type="PANTHER" id="PTHR11124">
    <property type="entry name" value="VACUOLAR SORTING PROTEIN VPS29"/>
    <property type="match status" value="1"/>
</dbReference>
<feature type="domain" description="Calcineurin-like phosphoesterase" evidence="2">
    <location>
        <begin position="1"/>
        <end position="172"/>
    </location>
</feature>
<dbReference type="NCBIfam" id="TIGR00040">
    <property type="entry name" value="yfcE"/>
    <property type="match status" value="1"/>
</dbReference>
<comment type="caution">
    <text evidence="3">The sequence shown here is derived from an EMBL/GenBank/DDBJ whole genome shotgun (WGS) entry which is preliminary data.</text>
</comment>
<dbReference type="InterPro" id="IPR029052">
    <property type="entry name" value="Metallo-depent_PP-like"/>
</dbReference>
<proteinExistence type="inferred from homology"/>
<dbReference type="AlphaFoldDB" id="A0ABD5RKX9"/>
<dbReference type="Gene3D" id="3.60.21.10">
    <property type="match status" value="1"/>
</dbReference>
<reference evidence="3 4" key="1">
    <citation type="journal article" date="2019" name="Int. J. Syst. Evol. Microbiol.">
        <title>The Global Catalogue of Microorganisms (GCM) 10K type strain sequencing project: providing services to taxonomists for standard genome sequencing and annotation.</title>
        <authorList>
            <consortium name="The Broad Institute Genomics Platform"/>
            <consortium name="The Broad Institute Genome Sequencing Center for Infectious Disease"/>
            <person name="Wu L."/>
            <person name="Ma J."/>
        </authorList>
    </citation>
    <scope>NUCLEOTIDE SEQUENCE [LARGE SCALE GENOMIC DNA]</scope>
    <source>
        <strain evidence="3 4">CGMCC 1.12543</strain>
    </source>
</reference>
<keyword evidence="4" id="KW-1185">Reference proteome</keyword>
<organism evidence="3 4">
    <name type="scientific">Halomarina salina</name>
    <dbReference type="NCBI Taxonomy" id="1872699"/>
    <lineage>
        <taxon>Archaea</taxon>
        <taxon>Methanobacteriati</taxon>
        <taxon>Methanobacteriota</taxon>
        <taxon>Stenosarchaea group</taxon>
        <taxon>Halobacteria</taxon>
        <taxon>Halobacteriales</taxon>
        <taxon>Natronomonadaceae</taxon>
        <taxon>Halomarina</taxon>
    </lineage>
</organism>
<keyword evidence="1" id="KW-0479">Metal-binding</keyword>
<dbReference type="InterPro" id="IPR024654">
    <property type="entry name" value="Calcineurin-like_PHP_lpxH"/>
</dbReference>
<dbReference type="Proteomes" id="UP001596099">
    <property type="component" value="Unassembled WGS sequence"/>
</dbReference>
<protein>
    <recommendedName>
        <fullName evidence="1">Phosphoesterase</fullName>
        <ecNumber evidence="1">3.1.4.-</ecNumber>
    </recommendedName>
</protein>
<dbReference type="RefSeq" id="WP_247413767.1">
    <property type="nucleotide sequence ID" value="NZ_JALLGW010000001.1"/>
</dbReference>
<dbReference type="GO" id="GO:0016787">
    <property type="term" value="F:hydrolase activity"/>
    <property type="evidence" value="ECO:0007669"/>
    <property type="project" value="UniProtKB-UniRule"/>
</dbReference>
<evidence type="ECO:0000259" key="2">
    <source>
        <dbReference type="Pfam" id="PF12850"/>
    </source>
</evidence>
<dbReference type="EC" id="3.1.4.-" evidence="1"/>
<evidence type="ECO:0000313" key="3">
    <source>
        <dbReference type="EMBL" id="MFC5970849.1"/>
    </source>
</evidence>
<dbReference type="GO" id="GO:0046872">
    <property type="term" value="F:metal ion binding"/>
    <property type="evidence" value="ECO:0007669"/>
    <property type="project" value="UniProtKB-KW"/>
</dbReference>